<dbReference type="GO" id="GO:0050801">
    <property type="term" value="P:monoatomic ion homeostasis"/>
    <property type="evidence" value="ECO:0007669"/>
    <property type="project" value="TreeGrafter"/>
</dbReference>
<evidence type="ECO:0000313" key="7">
    <source>
        <dbReference type="EMBL" id="KAL1522318.1"/>
    </source>
</evidence>
<feature type="transmembrane region" description="Helical" evidence="5">
    <location>
        <begin position="42"/>
        <end position="64"/>
    </location>
</feature>
<comment type="subcellular location">
    <subcellularLocation>
        <location evidence="1">Membrane</location>
        <topology evidence="1">Multi-pass membrane protein</topology>
    </subcellularLocation>
</comment>
<keyword evidence="4 5" id="KW-0472">Membrane</keyword>
<proteinExistence type="predicted"/>
<dbReference type="PANTHER" id="PTHR11453:SF82">
    <property type="entry name" value="BORON TRANSPORTER 1"/>
    <property type="match status" value="1"/>
</dbReference>
<evidence type="ECO:0000259" key="6">
    <source>
        <dbReference type="Pfam" id="PF00955"/>
    </source>
</evidence>
<feature type="transmembrane region" description="Helical" evidence="5">
    <location>
        <begin position="190"/>
        <end position="210"/>
    </location>
</feature>
<feature type="transmembrane region" description="Helical" evidence="5">
    <location>
        <begin position="132"/>
        <end position="148"/>
    </location>
</feature>
<sequence>MGRSEWQFERFTFTPCAQMRKDLRRRAPHYISDWKQGWSSKVLSSTFFMFFTSIAPAITFAGVLDAETKKDGVSQLGPVEVLFSTFLTGAIFAIFGGQPLCILGVTGPVTIFTVACFSLSDALELPFMEFYAWIQIWAALFHVILAMVNACDMIKMVTRFSCETFGMLIAIIYLYTGIRNLTEYFVEKELAPALLSLILGLGTAWLALFLSEARAWSVLTREIRTKIADYGTTFAVVFFCGVPYWGGNYNLTPSAFGGDETNQTIATLKVGDDFAPTNGRAWFVNPFDCPAWGAFAAILPGLILTILFFFDHNVSSLLCQAAEFGLKKGTAFHWDFFVIGVQILITGLLGLPPVNGLIPQAPLHTDSLCEKRFLLKTDGEKEEVIVRCHEQRVSALMQASLIGCTLFYIRGIGYLPIAALDGLFIYMGIASFHGNTFYQRLVLFFTDPERLDARSLDYLNLVPMNIIYKFTLLQLGILAVIFAITLVPYIDALFPLCIAILVPMRSYKLPKWFGTEHTDTLDAREITPPEVVDAAQTQVQMRMANEVGSTTSPARALHEGVPPVPPLNL</sequence>
<keyword evidence="8" id="KW-1185">Reference proteome</keyword>
<reference evidence="7 8" key="1">
    <citation type="journal article" date="2024" name="Science">
        <title>Giant polyketide synthase enzymes in the biosynthesis of giant marine polyether toxins.</title>
        <authorList>
            <person name="Fallon T.R."/>
            <person name="Shende V.V."/>
            <person name="Wierzbicki I.H."/>
            <person name="Pendleton A.L."/>
            <person name="Watervoot N.F."/>
            <person name="Auber R.P."/>
            <person name="Gonzalez D.J."/>
            <person name="Wisecaver J.H."/>
            <person name="Moore B.S."/>
        </authorList>
    </citation>
    <scope>NUCLEOTIDE SEQUENCE [LARGE SCALE GENOMIC DNA]</scope>
    <source>
        <strain evidence="7 8">12B1</strain>
    </source>
</reference>
<dbReference type="Proteomes" id="UP001515480">
    <property type="component" value="Unassembled WGS sequence"/>
</dbReference>
<dbReference type="GO" id="GO:0006820">
    <property type="term" value="P:monoatomic anion transport"/>
    <property type="evidence" value="ECO:0007669"/>
    <property type="project" value="InterPro"/>
</dbReference>
<evidence type="ECO:0000256" key="4">
    <source>
        <dbReference type="ARBA" id="ARBA00023136"/>
    </source>
</evidence>
<evidence type="ECO:0000313" key="8">
    <source>
        <dbReference type="Proteomes" id="UP001515480"/>
    </source>
</evidence>
<name>A0AB34JKX1_PRYPA</name>
<feature type="transmembrane region" description="Helical" evidence="5">
    <location>
        <begin position="160"/>
        <end position="178"/>
    </location>
</feature>
<dbReference type="PRINTS" id="PR01231">
    <property type="entry name" value="HCO3TRNSPORT"/>
</dbReference>
<dbReference type="AlphaFoldDB" id="A0AB34JKX1"/>
<organism evidence="7 8">
    <name type="scientific">Prymnesium parvum</name>
    <name type="common">Toxic golden alga</name>
    <dbReference type="NCBI Taxonomy" id="97485"/>
    <lineage>
        <taxon>Eukaryota</taxon>
        <taxon>Haptista</taxon>
        <taxon>Haptophyta</taxon>
        <taxon>Prymnesiophyceae</taxon>
        <taxon>Prymnesiales</taxon>
        <taxon>Prymnesiaceae</taxon>
        <taxon>Prymnesium</taxon>
    </lineage>
</organism>
<feature type="domain" description="Bicarbonate transporter-like transmembrane" evidence="6">
    <location>
        <begin position="16"/>
        <end position="190"/>
    </location>
</feature>
<evidence type="ECO:0000256" key="1">
    <source>
        <dbReference type="ARBA" id="ARBA00004141"/>
    </source>
</evidence>
<feature type="transmembrane region" description="Helical" evidence="5">
    <location>
        <begin position="331"/>
        <end position="351"/>
    </location>
</feature>
<dbReference type="InterPro" id="IPR011531">
    <property type="entry name" value="HCO3_transpt-like_TM_dom"/>
</dbReference>
<feature type="transmembrane region" description="Helical" evidence="5">
    <location>
        <begin position="100"/>
        <end position="120"/>
    </location>
</feature>
<evidence type="ECO:0000256" key="2">
    <source>
        <dbReference type="ARBA" id="ARBA00022692"/>
    </source>
</evidence>
<keyword evidence="3 5" id="KW-1133">Transmembrane helix</keyword>
<feature type="domain" description="Bicarbonate transporter-like transmembrane" evidence="6">
    <location>
        <begin position="193"/>
        <end position="524"/>
    </location>
</feature>
<feature type="transmembrane region" description="Helical" evidence="5">
    <location>
        <begin position="472"/>
        <end position="502"/>
    </location>
</feature>
<dbReference type="InterPro" id="IPR003020">
    <property type="entry name" value="HCO3_transpt_euk"/>
</dbReference>
<dbReference type="Pfam" id="PF00955">
    <property type="entry name" value="HCO3_cotransp"/>
    <property type="match status" value="2"/>
</dbReference>
<evidence type="ECO:0000256" key="5">
    <source>
        <dbReference type="SAM" id="Phobius"/>
    </source>
</evidence>
<protein>
    <recommendedName>
        <fullName evidence="6">Bicarbonate transporter-like transmembrane domain-containing protein</fullName>
    </recommendedName>
</protein>
<dbReference type="PANTHER" id="PTHR11453">
    <property type="entry name" value="ANION EXCHANGE PROTEIN"/>
    <property type="match status" value="1"/>
</dbReference>
<feature type="transmembrane region" description="Helical" evidence="5">
    <location>
        <begin position="291"/>
        <end position="310"/>
    </location>
</feature>
<dbReference type="Gene3D" id="1.10.287.570">
    <property type="entry name" value="Helical hairpin bin"/>
    <property type="match status" value="1"/>
</dbReference>
<feature type="transmembrane region" description="Helical" evidence="5">
    <location>
        <begin position="230"/>
        <end position="246"/>
    </location>
</feature>
<evidence type="ECO:0000256" key="3">
    <source>
        <dbReference type="ARBA" id="ARBA00022989"/>
    </source>
</evidence>
<comment type="caution">
    <text evidence="7">The sequence shown here is derived from an EMBL/GenBank/DDBJ whole genome shotgun (WGS) entry which is preliminary data.</text>
</comment>
<dbReference type="EMBL" id="JBGBPQ010000006">
    <property type="protein sequence ID" value="KAL1522318.1"/>
    <property type="molecule type" value="Genomic_DNA"/>
</dbReference>
<dbReference type="GO" id="GO:0005886">
    <property type="term" value="C:plasma membrane"/>
    <property type="evidence" value="ECO:0007669"/>
    <property type="project" value="TreeGrafter"/>
</dbReference>
<keyword evidence="2 5" id="KW-0812">Transmembrane</keyword>
<dbReference type="GO" id="GO:0005452">
    <property type="term" value="F:solute:inorganic anion antiporter activity"/>
    <property type="evidence" value="ECO:0007669"/>
    <property type="project" value="InterPro"/>
</dbReference>
<feature type="transmembrane region" description="Helical" evidence="5">
    <location>
        <begin position="76"/>
        <end position="95"/>
    </location>
</feature>
<gene>
    <name evidence="7" type="ORF">AB1Y20_017310</name>
</gene>
<accession>A0AB34JKX1</accession>